<evidence type="ECO:0000313" key="1">
    <source>
        <dbReference type="EMBL" id="RVW42500.1"/>
    </source>
</evidence>
<name>A0A438E4D1_VITVI</name>
<comment type="caution">
    <text evidence="1">The sequence shown here is derived from an EMBL/GenBank/DDBJ whole genome shotgun (WGS) entry which is preliminary data.</text>
</comment>
<accession>A0A438E4D1</accession>
<sequence>MIASASSFFKELYGLGARRIVVGSAPIGVSAITEKLSRRDTKRVCRGSQRRSETVQY</sequence>
<evidence type="ECO:0000313" key="2">
    <source>
        <dbReference type="Proteomes" id="UP000288805"/>
    </source>
</evidence>
<dbReference type="Proteomes" id="UP000288805">
    <property type="component" value="Unassembled WGS sequence"/>
</dbReference>
<gene>
    <name evidence="1" type="ORF">CK203_087844</name>
</gene>
<organism evidence="1 2">
    <name type="scientific">Vitis vinifera</name>
    <name type="common">Grape</name>
    <dbReference type="NCBI Taxonomy" id="29760"/>
    <lineage>
        <taxon>Eukaryota</taxon>
        <taxon>Viridiplantae</taxon>
        <taxon>Streptophyta</taxon>
        <taxon>Embryophyta</taxon>
        <taxon>Tracheophyta</taxon>
        <taxon>Spermatophyta</taxon>
        <taxon>Magnoliopsida</taxon>
        <taxon>eudicotyledons</taxon>
        <taxon>Gunneridae</taxon>
        <taxon>Pentapetalae</taxon>
        <taxon>rosids</taxon>
        <taxon>Vitales</taxon>
        <taxon>Vitaceae</taxon>
        <taxon>Viteae</taxon>
        <taxon>Vitis</taxon>
    </lineage>
</organism>
<dbReference type="AlphaFoldDB" id="A0A438E4D1"/>
<reference evidence="1 2" key="1">
    <citation type="journal article" date="2018" name="PLoS Genet.">
        <title>Population sequencing reveals clonal diversity and ancestral inbreeding in the grapevine cultivar Chardonnay.</title>
        <authorList>
            <person name="Roach M.J."/>
            <person name="Johnson D.L."/>
            <person name="Bohlmann J."/>
            <person name="van Vuuren H.J."/>
            <person name="Jones S.J."/>
            <person name="Pretorius I.S."/>
            <person name="Schmidt S.A."/>
            <person name="Borneman A.R."/>
        </authorList>
    </citation>
    <scope>NUCLEOTIDE SEQUENCE [LARGE SCALE GENOMIC DNA]</scope>
    <source>
        <strain evidence="2">cv. Chardonnay</strain>
        <tissue evidence="1">Leaf</tissue>
    </source>
</reference>
<dbReference type="EMBL" id="QGNW01001404">
    <property type="protein sequence ID" value="RVW42500.1"/>
    <property type="molecule type" value="Genomic_DNA"/>
</dbReference>
<protein>
    <submittedName>
        <fullName evidence="1">Uncharacterized protein</fullName>
    </submittedName>
</protein>
<proteinExistence type="predicted"/>